<evidence type="ECO:0000256" key="3">
    <source>
        <dbReference type="PROSITE-ProRule" id="PRU00023"/>
    </source>
</evidence>
<feature type="chain" id="PRO_5047529115" evidence="4">
    <location>
        <begin position="23"/>
        <end position="189"/>
    </location>
</feature>
<evidence type="ECO:0000256" key="4">
    <source>
        <dbReference type="SAM" id="SignalP"/>
    </source>
</evidence>
<evidence type="ECO:0000256" key="1">
    <source>
        <dbReference type="ARBA" id="ARBA00022737"/>
    </source>
</evidence>
<evidence type="ECO:0000313" key="6">
    <source>
        <dbReference type="Proteomes" id="UP001165343"/>
    </source>
</evidence>
<dbReference type="SMART" id="SM00248">
    <property type="entry name" value="ANK"/>
    <property type="match status" value="3"/>
</dbReference>
<dbReference type="SUPFAM" id="SSF48403">
    <property type="entry name" value="Ankyrin repeat"/>
    <property type="match status" value="1"/>
</dbReference>
<dbReference type="RefSeq" id="WP_249868296.1">
    <property type="nucleotide sequence ID" value="NZ_JAMGBC010000001.1"/>
</dbReference>
<gene>
    <name evidence="5" type="ORF">LZ519_08760</name>
</gene>
<proteinExistence type="predicted"/>
<dbReference type="InterPro" id="IPR002110">
    <property type="entry name" value="Ankyrin_rpt"/>
</dbReference>
<dbReference type="PROSITE" id="PS50088">
    <property type="entry name" value="ANK_REPEAT"/>
    <property type="match status" value="3"/>
</dbReference>
<comment type="caution">
    <text evidence="5">The sequence shown here is derived from an EMBL/GenBank/DDBJ whole genome shotgun (WGS) entry which is preliminary data.</text>
</comment>
<dbReference type="Gene3D" id="1.25.40.20">
    <property type="entry name" value="Ankyrin repeat-containing domain"/>
    <property type="match status" value="1"/>
</dbReference>
<keyword evidence="1" id="KW-0677">Repeat</keyword>
<dbReference type="PANTHER" id="PTHR24171:SF8">
    <property type="entry name" value="BRCA1-ASSOCIATED RING DOMAIN PROTEIN 1"/>
    <property type="match status" value="1"/>
</dbReference>
<dbReference type="PROSITE" id="PS50297">
    <property type="entry name" value="ANK_REP_REGION"/>
    <property type="match status" value="2"/>
</dbReference>
<keyword evidence="2 3" id="KW-0040">ANK repeat</keyword>
<keyword evidence="6" id="KW-1185">Reference proteome</keyword>
<feature type="repeat" description="ANK" evidence="3">
    <location>
        <begin position="94"/>
        <end position="126"/>
    </location>
</feature>
<feature type="repeat" description="ANK" evidence="3">
    <location>
        <begin position="61"/>
        <end position="93"/>
    </location>
</feature>
<evidence type="ECO:0000313" key="5">
    <source>
        <dbReference type="EMBL" id="MCL6679398.1"/>
    </source>
</evidence>
<dbReference type="Pfam" id="PF12796">
    <property type="entry name" value="Ank_2"/>
    <property type="match status" value="1"/>
</dbReference>
<dbReference type="EMBL" id="JAMGBC010000001">
    <property type="protein sequence ID" value="MCL6679398.1"/>
    <property type="molecule type" value="Genomic_DNA"/>
</dbReference>
<feature type="repeat" description="ANK" evidence="3">
    <location>
        <begin position="127"/>
        <end position="159"/>
    </location>
</feature>
<reference evidence="5" key="1">
    <citation type="submission" date="2022-05" db="EMBL/GenBank/DDBJ databases">
        <authorList>
            <person name="Jo J.-H."/>
            <person name="Im W.-T."/>
        </authorList>
    </citation>
    <scope>NUCLEOTIDE SEQUENCE</scope>
    <source>
        <strain evidence="5">RG327</strain>
    </source>
</reference>
<dbReference type="Proteomes" id="UP001165343">
    <property type="component" value="Unassembled WGS sequence"/>
</dbReference>
<evidence type="ECO:0000256" key="2">
    <source>
        <dbReference type="ARBA" id="ARBA00023043"/>
    </source>
</evidence>
<dbReference type="InterPro" id="IPR036770">
    <property type="entry name" value="Ankyrin_rpt-contain_sf"/>
</dbReference>
<organism evidence="5 6">
    <name type="scientific">Sphingomonas anseongensis</name>
    <dbReference type="NCBI Taxonomy" id="2908207"/>
    <lineage>
        <taxon>Bacteria</taxon>
        <taxon>Pseudomonadati</taxon>
        <taxon>Pseudomonadota</taxon>
        <taxon>Alphaproteobacteria</taxon>
        <taxon>Sphingomonadales</taxon>
        <taxon>Sphingomonadaceae</taxon>
        <taxon>Sphingomonas</taxon>
    </lineage>
</organism>
<feature type="signal peptide" evidence="4">
    <location>
        <begin position="1"/>
        <end position="22"/>
    </location>
</feature>
<accession>A0ABT0RGJ1</accession>
<protein>
    <submittedName>
        <fullName evidence="5">Ankyrin repeat domain-containing protein</fullName>
    </submittedName>
</protein>
<dbReference type="PANTHER" id="PTHR24171">
    <property type="entry name" value="ANKYRIN REPEAT DOMAIN-CONTAINING PROTEIN 39-RELATED"/>
    <property type="match status" value="1"/>
</dbReference>
<name>A0ABT0RGJ1_9SPHN</name>
<sequence>MHPFKRALAVIAVASIALPAAAQDGGYDGAQFVKAIQDGKNDDAVNLFKAKPSLVNARDFDGMTALIAAIDNRDREWAGYLLQQGADPNLAARTGETPLMAAARVGLTEAADWLIDMGAKVDAENKMGETALIIAVQRRQIPIVRALVAAGANPDKADSAQGYSARDYARLDSRTPEILRIIEAKKPKP</sequence>
<keyword evidence="4" id="KW-0732">Signal</keyword>